<comment type="caution">
    <text evidence="3">The sequence shown here is derived from an EMBL/GenBank/DDBJ whole genome shotgun (WGS) entry which is preliminary data.</text>
</comment>
<gene>
    <name evidence="3" type="ORF">MSAN_02241300</name>
</gene>
<organism evidence="3 4">
    <name type="scientific">Mycena sanguinolenta</name>
    <dbReference type="NCBI Taxonomy" id="230812"/>
    <lineage>
        <taxon>Eukaryota</taxon>
        <taxon>Fungi</taxon>
        <taxon>Dikarya</taxon>
        <taxon>Basidiomycota</taxon>
        <taxon>Agaricomycotina</taxon>
        <taxon>Agaricomycetes</taxon>
        <taxon>Agaricomycetidae</taxon>
        <taxon>Agaricales</taxon>
        <taxon>Marasmiineae</taxon>
        <taxon>Mycenaceae</taxon>
        <taxon>Mycena</taxon>
    </lineage>
</organism>
<proteinExistence type="predicted"/>
<accession>A0A8H7CJI4</accession>
<dbReference type="Proteomes" id="UP000623467">
    <property type="component" value="Unassembled WGS sequence"/>
</dbReference>
<evidence type="ECO:0000259" key="2">
    <source>
        <dbReference type="Pfam" id="PF20152"/>
    </source>
</evidence>
<feature type="transmembrane region" description="Helical" evidence="1">
    <location>
        <begin position="201"/>
        <end position="223"/>
    </location>
</feature>
<feature type="transmembrane region" description="Helical" evidence="1">
    <location>
        <begin position="48"/>
        <end position="73"/>
    </location>
</feature>
<dbReference type="InterPro" id="IPR045339">
    <property type="entry name" value="DUF6534"/>
</dbReference>
<feature type="transmembrane region" description="Helical" evidence="1">
    <location>
        <begin position="119"/>
        <end position="138"/>
    </location>
</feature>
<feature type="transmembrane region" description="Helical" evidence="1">
    <location>
        <begin position="12"/>
        <end position="36"/>
    </location>
</feature>
<feature type="transmembrane region" description="Helical" evidence="1">
    <location>
        <begin position="229"/>
        <end position="250"/>
    </location>
</feature>
<feature type="transmembrane region" description="Helical" evidence="1">
    <location>
        <begin position="158"/>
        <end position="180"/>
    </location>
</feature>
<keyword evidence="1" id="KW-0812">Transmembrane</keyword>
<feature type="transmembrane region" description="Helical" evidence="1">
    <location>
        <begin position="85"/>
        <end position="107"/>
    </location>
</feature>
<keyword evidence="1" id="KW-1133">Transmembrane helix</keyword>
<protein>
    <recommendedName>
        <fullName evidence="2">DUF6534 domain-containing protein</fullName>
    </recommendedName>
</protein>
<dbReference type="EMBL" id="JACAZH010000033">
    <property type="protein sequence ID" value="KAF7337678.1"/>
    <property type="molecule type" value="Genomic_DNA"/>
</dbReference>
<sequence length="324" mass="36324">MPEPDGITLTLGAFVAGAMAAVALSAIVGFQTFLYFQIFPQDTLRYKLLVAWTWFTDTGHTISYCIIIWQYAVLNFANPEILLEILSGFPVLVVFTSVATLNANVFYAWRIHKMSKYNWWLTGPICFLCVARTGLGLFSAVELAMHKTWLALVPIKPAIVSAMAISVATDLVISAARYYYLHDLKQGYMATQEMVDGVVIFTINDGILTCATFSAAIACFLGMPSNFVWVALYGTVAKLYSNSVLATLNLRNWYRHRHRPMGIRLTRQPVHCNTFQIDSGASKIQSSDMHELPTTMEVFMEQQVECTAPVEKCSNEGLNIHYRR</sequence>
<evidence type="ECO:0000256" key="1">
    <source>
        <dbReference type="SAM" id="Phobius"/>
    </source>
</evidence>
<feature type="domain" description="DUF6534" evidence="2">
    <location>
        <begin position="166"/>
        <end position="252"/>
    </location>
</feature>
<evidence type="ECO:0000313" key="4">
    <source>
        <dbReference type="Proteomes" id="UP000623467"/>
    </source>
</evidence>
<dbReference type="PANTHER" id="PTHR40465">
    <property type="entry name" value="CHROMOSOME 1, WHOLE GENOME SHOTGUN SEQUENCE"/>
    <property type="match status" value="1"/>
</dbReference>
<keyword evidence="1" id="KW-0472">Membrane</keyword>
<evidence type="ECO:0000313" key="3">
    <source>
        <dbReference type="EMBL" id="KAF7337678.1"/>
    </source>
</evidence>
<reference evidence="3" key="1">
    <citation type="submission" date="2020-05" db="EMBL/GenBank/DDBJ databases">
        <title>Mycena genomes resolve the evolution of fungal bioluminescence.</title>
        <authorList>
            <person name="Tsai I.J."/>
        </authorList>
    </citation>
    <scope>NUCLEOTIDE SEQUENCE</scope>
    <source>
        <strain evidence="3">160909Yilan</strain>
    </source>
</reference>
<dbReference type="OrthoDB" id="3206554at2759"/>
<name>A0A8H7CJI4_9AGAR</name>
<dbReference type="Pfam" id="PF20152">
    <property type="entry name" value="DUF6534"/>
    <property type="match status" value="1"/>
</dbReference>
<dbReference type="PANTHER" id="PTHR40465:SF1">
    <property type="entry name" value="DUF6534 DOMAIN-CONTAINING PROTEIN"/>
    <property type="match status" value="1"/>
</dbReference>
<dbReference type="AlphaFoldDB" id="A0A8H7CJI4"/>
<keyword evidence="4" id="KW-1185">Reference proteome</keyword>